<dbReference type="InterPro" id="IPR011434">
    <property type="entry name" value="Ltp-like_HTH"/>
</dbReference>
<proteinExistence type="predicted"/>
<dbReference type="Gene3D" id="3.30.457.10">
    <property type="entry name" value="Copper amine oxidase-like, N-terminal domain"/>
    <property type="match status" value="1"/>
</dbReference>
<dbReference type="EMBL" id="BK032645">
    <property type="protein sequence ID" value="DAF52953.1"/>
    <property type="molecule type" value="Genomic_DNA"/>
</dbReference>
<reference evidence="3" key="1">
    <citation type="journal article" date="2021" name="Proc. Natl. Acad. Sci. U.S.A.">
        <title>A Catalog of Tens of Thousands of Viruses from Human Metagenomes Reveals Hidden Associations with Chronic Diseases.</title>
        <authorList>
            <person name="Tisza M.J."/>
            <person name="Buck C.B."/>
        </authorList>
    </citation>
    <scope>NUCLEOTIDE SEQUENCE</scope>
    <source>
        <strain evidence="3">CtPjm15</strain>
    </source>
</reference>
<dbReference type="Pfam" id="PF07833">
    <property type="entry name" value="Cu_amine_oxidN1"/>
    <property type="match status" value="1"/>
</dbReference>
<feature type="domain" description="Putative host cell surface-exposed lipoprotein Ltp-like HTH region" evidence="1">
    <location>
        <begin position="162"/>
        <end position="203"/>
    </location>
</feature>
<organism evidence="3">
    <name type="scientific">Phage sp. ctPjm15</name>
    <dbReference type="NCBI Taxonomy" id="2828006"/>
    <lineage>
        <taxon>Viruses</taxon>
    </lineage>
</organism>
<evidence type="ECO:0000313" key="3">
    <source>
        <dbReference type="EMBL" id="DAF52953.1"/>
    </source>
</evidence>
<feature type="domain" description="Putative host cell surface-exposed lipoprotein Ltp-like HTH region" evidence="1">
    <location>
        <begin position="254"/>
        <end position="296"/>
    </location>
</feature>
<dbReference type="InterPro" id="IPR036388">
    <property type="entry name" value="WH-like_DNA-bd_sf"/>
</dbReference>
<sequence>MFFMKKAKFISAALLTMSLAAAPAFASDIKLEINGSIVQPTVAPVIENGTTLVPLRIVSQNLGSQVDWNGADRSITITKDGKEILLTVDSKKAVVAGQEKELLLAPKIINSTTMVPIRFVSENLDAYVNWDSASRTVQVSDTNDFTKPTTPTTPTQTVTTGQKNALAKANSYLSHSSFSRQGLIEQLEYEKFSTEEATYAVDNCGANWSEQAEKKAKSYLSHSAFSYSGLIEQLEYEGFTHDQAVYGVEKSGADWNEQAVKKAASYLKHSSFSRQGLIDQLEYEGFTNEQAVYGVSKNGY</sequence>
<feature type="domain" description="Copper amine oxidase-like N-terminal" evidence="2">
    <location>
        <begin position="33"/>
        <end position="138"/>
    </location>
</feature>
<dbReference type="Pfam" id="PF07553">
    <property type="entry name" value="Lipoprotein_Ltp"/>
    <property type="match status" value="3"/>
</dbReference>
<dbReference type="InterPro" id="IPR012854">
    <property type="entry name" value="Cu_amine_oxidase-like_N"/>
</dbReference>
<dbReference type="Gene3D" id="1.10.10.10">
    <property type="entry name" value="Winged helix-like DNA-binding domain superfamily/Winged helix DNA-binding domain"/>
    <property type="match status" value="3"/>
</dbReference>
<feature type="domain" description="Putative host cell surface-exposed lipoprotein Ltp-like HTH region" evidence="1">
    <location>
        <begin position="207"/>
        <end position="249"/>
    </location>
</feature>
<dbReference type="InterPro" id="IPR036582">
    <property type="entry name" value="Mao_N_sf"/>
</dbReference>
<protein>
    <submittedName>
        <fullName evidence="3">Copper amine oxidase</fullName>
    </submittedName>
</protein>
<accession>A0A8S5SPM7</accession>
<evidence type="ECO:0000259" key="2">
    <source>
        <dbReference type="Pfam" id="PF07833"/>
    </source>
</evidence>
<dbReference type="SUPFAM" id="SSF55383">
    <property type="entry name" value="Copper amine oxidase, domain N"/>
    <property type="match status" value="1"/>
</dbReference>
<name>A0A8S5SPM7_9VIRU</name>
<evidence type="ECO:0000259" key="1">
    <source>
        <dbReference type="Pfam" id="PF07553"/>
    </source>
</evidence>